<dbReference type="Gene3D" id="2.30.30.60">
    <property type="match status" value="1"/>
</dbReference>
<feature type="transmembrane region" description="Helical" evidence="8">
    <location>
        <begin position="574"/>
        <end position="597"/>
    </location>
</feature>
<feature type="compositionally biased region" description="Low complexity" evidence="7">
    <location>
        <begin position="28"/>
        <end position="55"/>
    </location>
</feature>
<evidence type="ECO:0000256" key="3">
    <source>
        <dbReference type="ARBA" id="ARBA00022475"/>
    </source>
</evidence>
<dbReference type="SUPFAM" id="SSF82689">
    <property type="entry name" value="Mechanosensitive channel protein MscS (YggB), C-terminal domain"/>
    <property type="match status" value="1"/>
</dbReference>
<dbReference type="OrthoDB" id="9799209at2"/>
<dbReference type="Pfam" id="PF21082">
    <property type="entry name" value="MS_channel_3rd"/>
    <property type="match status" value="1"/>
</dbReference>
<feature type="region of interest" description="Disordered" evidence="7">
    <location>
        <begin position="28"/>
        <end position="57"/>
    </location>
</feature>
<feature type="region of interest" description="Disordered" evidence="7">
    <location>
        <begin position="791"/>
        <end position="813"/>
    </location>
</feature>
<dbReference type="InterPro" id="IPR010920">
    <property type="entry name" value="LSM_dom_sf"/>
</dbReference>
<keyword evidence="6 8" id="KW-0472">Membrane</keyword>
<evidence type="ECO:0000256" key="7">
    <source>
        <dbReference type="SAM" id="MobiDB-lite"/>
    </source>
</evidence>
<comment type="similarity">
    <text evidence="2">Belongs to the MscS (TC 1.A.23) family.</text>
</comment>
<evidence type="ECO:0000256" key="9">
    <source>
        <dbReference type="SAM" id="SignalP"/>
    </source>
</evidence>
<evidence type="ECO:0000256" key="6">
    <source>
        <dbReference type="ARBA" id="ARBA00023136"/>
    </source>
</evidence>
<feature type="transmembrane region" description="Helical" evidence="8">
    <location>
        <begin position="419"/>
        <end position="440"/>
    </location>
</feature>
<dbReference type="InterPro" id="IPR011066">
    <property type="entry name" value="MscS_channel_C_sf"/>
</dbReference>
<keyword evidence="4 8" id="KW-0812">Transmembrane</keyword>
<comment type="subcellular location">
    <subcellularLocation>
        <location evidence="1">Cell membrane</location>
        <topology evidence="1">Multi-pass membrane protein</topology>
    </subcellularLocation>
</comment>
<accession>A0A1H7NIZ6</accession>
<evidence type="ECO:0000313" key="13">
    <source>
        <dbReference type="EMBL" id="SEL23530.1"/>
    </source>
</evidence>
<dbReference type="Gene3D" id="1.10.287.1260">
    <property type="match status" value="1"/>
</dbReference>
<feature type="transmembrane region" description="Helical" evidence="8">
    <location>
        <begin position="298"/>
        <end position="320"/>
    </location>
</feature>
<dbReference type="InterPro" id="IPR049278">
    <property type="entry name" value="MS_channel_C"/>
</dbReference>
<evidence type="ECO:0000259" key="11">
    <source>
        <dbReference type="Pfam" id="PF12607"/>
    </source>
</evidence>
<protein>
    <submittedName>
        <fullName evidence="13">Small-conductance mechanosensitive channel</fullName>
    </submittedName>
</protein>
<feature type="transmembrane region" description="Helical" evidence="8">
    <location>
        <begin position="228"/>
        <end position="249"/>
    </location>
</feature>
<dbReference type="InterPro" id="IPR006686">
    <property type="entry name" value="MscS_channel_CS"/>
</dbReference>
<dbReference type="PROSITE" id="PS01246">
    <property type="entry name" value="UPF0003"/>
    <property type="match status" value="1"/>
</dbReference>
<dbReference type="GO" id="GO:0008381">
    <property type="term" value="F:mechanosensitive monoatomic ion channel activity"/>
    <property type="evidence" value="ECO:0007669"/>
    <property type="project" value="UniProtKB-ARBA"/>
</dbReference>
<feature type="transmembrane region" description="Helical" evidence="8">
    <location>
        <begin position="261"/>
        <end position="286"/>
    </location>
</feature>
<feature type="signal peptide" evidence="9">
    <location>
        <begin position="1"/>
        <end position="19"/>
    </location>
</feature>
<name>A0A1H7NIZ6_9RHOB</name>
<keyword evidence="5 8" id="KW-1133">Transmembrane helix</keyword>
<evidence type="ECO:0000313" key="14">
    <source>
        <dbReference type="Proteomes" id="UP000199283"/>
    </source>
</evidence>
<dbReference type="AlphaFoldDB" id="A0A1H7NIZ6"/>
<feature type="domain" description="Mechanosensitive ion channel MscS C-terminal" evidence="12">
    <location>
        <begin position="693"/>
        <end position="776"/>
    </location>
</feature>
<sequence length="813" mass="87298">MIRPLIRILTALLVWGVLALPLAAQDATAPQPSASPQTSTPSSTAQTQNAATPAAESAEWVELAKRARGVIDDGAASVEALGTLRSDLVRWRAQFSVDREAGAERIATLKTQIEALGPAPQEGSSEAPDIASQRADLNAQLETLMAPVRLAQAEFARADGLIAETDRLIEQDRTKRVLEKGPAPLNPVNWLPTVTAIGSWLAAFGREMWQPFATPTDRAVWQSRGVELGLLIFVAVMLLWRSGVWLARLRDRIARDEADSAIVRIILLGISLVRLILPVLGLFAIVRILQLMGAEGPRVAVATTTLPIMGLVTLLARWLALQALPRRETVEAFLPVAPDRRAEARRHALMLGFLLACAFAVEVIAPTSADPAVSRAVSHFVILTFAGLILFRLGQLFLSQGLAARDDEAEGFWAQVLRFLGRALIVVGLVTPVISAVGYVNLAGAILWPSVMSLALIMLIGILQGLAFDIYAAVTRRSDAGRDALTPTLIGFALAIASAPAFAMIWGVRGTVLAEWWTRFLRGFTIAGTDISPASFMTFAIVFALGYMIVRLLKGVLRISVLPKTKLDTGGTNAILSGTGYLGITVAALVAITAAGINLSGLAIVAGALSVGIGFGLQTIVQNFVSGVILLIERPIKLGDWVNVGGVEGFVREISVRSTRIETFDRQDVIVPNADLISGVVTNYTLQNSSGRVVLTVGVAYGSDTRRVEKILTEVAEAHPMVVLNPGPLVTFDGFGADSLNFTIRVVLRDILFRPIVASELNHGIAERFKAEDLEIPFAQRDIWLRNPEVLRTTAPDTAPPSDHTPDQPPETT</sequence>
<evidence type="ECO:0000256" key="2">
    <source>
        <dbReference type="ARBA" id="ARBA00008017"/>
    </source>
</evidence>
<feature type="transmembrane region" description="Helical" evidence="8">
    <location>
        <begin position="484"/>
        <end position="508"/>
    </location>
</feature>
<organism evidence="13 14">
    <name type="scientific">Jannaschia helgolandensis</name>
    <dbReference type="NCBI Taxonomy" id="188906"/>
    <lineage>
        <taxon>Bacteria</taxon>
        <taxon>Pseudomonadati</taxon>
        <taxon>Pseudomonadota</taxon>
        <taxon>Alphaproteobacteria</taxon>
        <taxon>Rhodobacterales</taxon>
        <taxon>Roseobacteraceae</taxon>
        <taxon>Jannaschia</taxon>
    </lineage>
</organism>
<dbReference type="GO" id="GO:0005886">
    <property type="term" value="C:plasma membrane"/>
    <property type="evidence" value="ECO:0007669"/>
    <property type="project" value="UniProtKB-SubCell"/>
</dbReference>
<feature type="domain" description="DUF3772" evidence="11">
    <location>
        <begin position="149"/>
        <end position="205"/>
    </location>
</feature>
<evidence type="ECO:0000256" key="8">
    <source>
        <dbReference type="SAM" id="Phobius"/>
    </source>
</evidence>
<dbReference type="InterPro" id="IPR006685">
    <property type="entry name" value="MscS_channel_2nd"/>
</dbReference>
<keyword evidence="3" id="KW-1003">Cell membrane</keyword>
<keyword evidence="9" id="KW-0732">Signal</keyword>
<dbReference type="EMBL" id="FNZQ01000004">
    <property type="protein sequence ID" value="SEL23530.1"/>
    <property type="molecule type" value="Genomic_DNA"/>
</dbReference>
<dbReference type="STRING" id="188906.SAMN04488526_2212"/>
<evidence type="ECO:0000256" key="1">
    <source>
        <dbReference type="ARBA" id="ARBA00004651"/>
    </source>
</evidence>
<evidence type="ECO:0000259" key="10">
    <source>
        <dbReference type="Pfam" id="PF00924"/>
    </source>
</evidence>
<dbReference type="Gene3D" id="3.30.70.100">
    <property type="match status" value="1"/>
</dbReference>
<evidence type="ECO:0000256" key="5">
    <source>
        <dbReference type="ARBA" id="ARBA00022989"/>
    </source>
</evidence>
<feature type="transmembrane region" description="Helical" evidence="8">
    <location>
        <begin position="534"/>
        <end position="553"/>
    </location>
</feature>
<dbReference type="Pfam" id="PF12607">
    <property type="entry name" value="DUF3772"/>
    <property type="match status" value="1"/>
</dbReference>
<proteinExistence type="inferred from homology"/>
<dbReference type="InterPro" id="IPR052702">
    <property type="entry name" value="MscS-like_channel"/>
</dbReference>
<keyword evidence="14" id="KW-1185">Reference proteome</keyword>
<dbReference type="RefSeq" id="WP_092762762.1">
    <property type="nucleotide sequence ID" value="NZ_FNZQ01000004.1"/>
</dbReference>
<dbReference type="PANTHER" id="PTHR30347">
    <property type="entry name" value="POTASSIUM CHANNEL RELATED"/>
    <property type="match status" value="1"/>
</dbReference>
<dbReference type="InterPro" id="IPR011014">
    <property type="entry name" value="MscS_channel_TM-2"/>
</dbReference>
<feature type="domain" description="Mechanosensitive ion channel MscS" evidence="10">
    <location>
        <begin position="619"/>
        <end position="685"/>
    </location>
</feature>
<feature type="transmembrane region" description="Helical" evidence="8">
    <location>
        <begin position="348"/>
        <end position="365"/>
    </location>
</feature>
<reference evidence="13 14" key="1">
    <citation type="submission" date="2016-10" db="EMBL/GenBank/DDBJ databases">
        <authorList>
            <person name="de Groot N.N."/>
        </authorList>
    </citation>
    <scope>NUCLEOTIDE SEQUENCE [LARGE SCALE GENOMIC DNA]</scope>
    <source>
        <strain evidence="13 14">DSM 14858</strain>
    </source>
</reference>
<gene>
    <name evidence="13" type="ORF">SAMN04488526_2212</name>
</gene>
<feature type="transmembrane region" description="Helical" evidence="8">
    <location>
        <begin position="603"/>
        <end position="632"/>
    </location>
</feature>
<dbReference type="Proteomes" id="UP000199283">
    <property type="component" value="Unassembled WGS sequence"/>
</dbReference>
<dbReference type="SUPFAM" id="SSF82861">
    <property type="entry name" value="Mechanosensitive channel protein MscS (YggB), transmembrane region"/>
    <property type="match status" value="1"/>
</dbReference>
<feature type="chain" id="PRO_5011502754" evidence="9">
    <location>
        <begin position="20"/>
        <end position="813"/>
    </location>
</feature>
<dbReference type="InterPro" id="IPR022249">
    <property type="entry name" value="DUF3772"/>
</dbReference>
<feature type="transmembrane region" description="Helical" evidence="8">
    <location>
        <begin position="377"/>
        <end position="398"/>
    </location>
</feature>
<evidence type="ECO:0000256" key="4">
    <source>
        <dbReference type="ARBA" id="ARBA00022692"/>
    </source>
</evidence>
<evidence type="ECO:0000259" key="12">
    <source>
        <dbReference type="Pfam" id="PF21082"/>
    </source>
</evidence>
<dbReference type="InterPro" id="IPR023408">
    <property type="entry name" value="MscS_beta-dom_sf"/>
</dbReference>
<dbReference type="SUPFAM" id="SSF50182">
    <property type="entry name" value="Sm-like ribonucleoproteins"/>
    <property type="match status" value="1"/>
</dbReference>
<dbReference type="PANTHER" id="PTHR30347:SF1">
    <property type="entry name" value="MECHANOSENSITIVE CHANNEL MSCK"/>
    <property type="match status" value="1"/>
</dbReference>
<dbReference type="Pfam" id="PF00924">
    <property type="entry name" value="MS_channel_2nd"/>
    <property type="match status" value="1"/>
</dbReference>
<feature type="transmembrane region" description="Helical" evidence="8">
    <location>
        <begin position="446"/>
        <end position="472"/>
    </location>
</feature>